<feature type="domain" description="Sulfotransferase" evidence="2">
    <location>
        <begin position="91"/>
        <end position="401"/>
    </location>
</feature>
<organism evidence="3">
    <name type="scientific">Phallusia mammillata</name>
    <dbReference type="NCBI Taxonomy" id="59560"/>
    <lineage>
        <taxon>Eukaryota</taxon>
        <taxon>Metazoa</taxon>
        <taxon>Chordata</taxon>
        <taxon>Tunicata</taxon>
        <taxon>Ascidiacea</taxon>
        <taxon>Phlebobranchia</taxon>
        <taxon>Ascidiidae</taxon>
        <taxon>Phallusia</taxon>
    </lineage>
</organism>
<dbReference type="EMBL" id="LR783942">
    <property type="protein sequence ID" value="CAB3230871.1"/>
    <property type="molecule type" value="mRNA"/>
</dbReference>
<dbReference type="SUPFAM" id="SSF52540">
    <property type="entry name" value="P-loop containing nucleoside triphosphate hydrolases"/>
    <property type="match status" value="1"/>
</dbReference>
<accession>A0A6F9D8M0</accession>
<dbReference type="InterPro" id="IPR051135">
    <property type="entry name" value="Gal/GlcNAc/GalNAc_ST"/>
</dbReference>
<dbReference type="EC" id="2.8.2.-" evidence="1"/>
<evidence type="ECO:0000313" key="3">
    <source>
        <dbReference type="EMBL" id="CAB3230871.1"/>
    </source>
</evidence>
<proteinExistence type="evidence at transcript level"/>
<dbReference type="Gene3D" id="3.40.50.300">
    <property type="entry name" value="P-loop containing nucleotide triphosphate hydrolases"/>
    <property type="match status" value="1"/>
</dbReference>
<protein>
    <recommendedName>
        <fullName evidence="1">Sulfotransferase</fullName>
        <ecNumber evidence="1">2.8.2.-</ecNumber>
    </recommendedName>
</protein>
<dbReference type="InterPro" id="IPR027417">
    <property type="entry name" value="P-loop_NTPase"/>
</dbReference>
<dbReference type="GO" id="GO:0006044">
    <property type="term" value="P:N-acetylglucosamine metabolic process"/>
    <property type="evidence" value="ECO:0007669"/>
    <property type="project" value="TreeGrafter"/>
</dbReference>
<dbReference type="AlphaFoldDB" id="A0A6F9D8M0"/>
<comment type="similarity">
    <text evidence="1">Belongs to the sulfotransferase 1 family.</text>
</comment>
<dbReference type="GO" id="GO:0001517">
    <property type="term" value="F:N-acetylglucosamine 6-O-sulfotransferase activity"/>
    <property type="evidence" value="ECO:0007669"/>
    <property type="project" value="TreeGrafter"/>
</dbReference>
<evidence type="ECO:0000259" key="2">
    <source>
        <dbReference type="Pfam" id="PF00685"/>
    </source>
</evidence>
<dbReference type="PANTHER" id="PTHR10704:SF71">
    <property type="entry name" value="CARBOHYDRATE SULFOTRANSFERASE 1-LIKE"/>
    <property type="match status" value="1"/>
</dbReference>
<dbReference type="GO" id="GO:0006790">
    <property type="term" value="P:sulfur compound metabolic process"/>
    <property type="evidence" value="ECO:0007669"/>
    <property type="project" value="TreeGrafter"/>
</dbReference>
<keyword evidence="1 3" id="KW-0808">Transferase</keyword>
<reference evidence="3" key="1">
    <citation type="submission" date="2020-04" db="EMBL/GenBank/DDBJ databases">
        <authorList>
            <person name="Neveu A P."/>
        </authorList>
    </citation>
    <scope>NUCLEOTIDE SEQUENCE</scope>
    <source>
        <tissue evidence="3">Whole embryo</tissue>
    </source>
</reference>
<dbReference type="PANTHER" id="PTHR10704">
    <property type="entry name" value="CARBOHYDRATE SULFOTRANSFERASE"/>
    <property type="match status" value="1"/>
</dbReference>
<dbReference type="InterPro" id="IPR000863">
    <property type="entry name" value="Sulfotransferase_dom"/>
</dbReference>
<evidence type="ECO:0000256" key="1">
    <source>
        <dbReference type="RuleBase" id="RU361155"/>
    </source>
</evidence>
<gene>
    <name evidence="3" type="primary">Chst3-001</name>
</gene>
<name>A0A6F9D8M0_9ASCI</name>
<sequence>MQTFLVCKTRILVLVILLCLLYSALMVKFDFSMWMAEKDKNAFLKFVHLKESKRDHITSKTTKNHVITKQYSGLKDPNEQKDSVGLNRRTDAVILLSQMRSGSSVLGELFNQRVNVSFFYEPLYPFGDETCPQMDKERVAVLEKISKCQFDLQGHYKKAYLASQLTDSFATCMKTKICFTKHPKCSRFLSRDTNICKINKQGQQICPEPINTETLSSYCNTSLLRAMKVIYLCELESLLPLLKDPTVNVKVLHLVRDPRATVNSRVNELKSYKSGVNNVQTVRKMATSICKRLSNSVNFADVIVDDVALRQKYMRIRHEDFALEAMEATQAIYNFVGINMTNKMRKWIMEATSPQNSQGLSAKDTQSTSRNPNYVVSAWRQNLSFWEIKIIQQVCKGALSRLNYWTFKNEKELRDLKTYNSFAPKGFPYKPL</sequence>
<dbReference type="Pfam" id="PF00685">
    <property type="entry name" value="Sulfotransfer_1"/>
    <property type="match status" value="1"/>
</dbReference>